<evidence type="ECO:0000313" key="2">
    <source>
        <dbReference type="EMBL" id="KAH0813498.1"/>
    </source>
</evidence>
<name>A0A8J6HH10_TENMO</name>
<evidence type="ECO:0000256" key="1">
    <source>
        <dbReference type="SAM" id="SignalP"/>
    </source>
</evidence>
<evidence type="ECO:0000313" key="3">
    <source>
        <dbReference type="Proteomes" id="UP000719412"/>
    </source>
</evidence>
<organism evidence="2 3">
    <name type="scientific">Tenebrio molitor</name>
    <name type="common">Yellow mealworm beetle</name>
    <dbReference type="NCBI Taxonomy" id="7067"/>
    <lineage>
        <taxon>Eukaryota</taxon>
        <taxon>Metazoa</taxon>
        <taxon>Ecdysozoa</taxon>
        <taxon>Arthropoda</taxon>
        <taxon>Hexapoda</taxon>
        <taxon>Insecta</taxon>
        <taxon>Pterygota</taxon>
        <taxon>Neoptera</taxon>
        <taxon>Endopterygota</taxon>
        <taxon>Coleoptera</taxon>
        <taxon>Polyphaga</taxon>
        <taxon>Cucujiformia</taxon>
        <taxon>Tenebrionidae</taxon>
        <taxon>Tenebrio</taxon>
    </lineage>
</organism>
<reference evidence="2" key="2">
    <citation type="submission" date="2021-08" db="EMBL/GenBank/DDBJ databases">
        <authorList>
            <person name="Eriksson T."/>
        </authorList>
    </citation>
    <scope>NUCLEOTIDE SEQUENCE</scope>
    <source>
        <strain evidence="2">Stoneville</strain>
        <tissue evidence="2">Whole head</tissue>
    </source>
</reference>
<dbReference type="EMBL" id="JABDTM020025216">
    <property type="protein sequence ID" value="KAH0813498.1"/>
    <property type="molecule type" value="Genomic_DNA"/>
</dbReference>
<dbReference type="SMART" id="SM00696">
    <property type="entry name" value="DM9"/>
    <property type="match status" value="1"/>
</dbReference>
<proteinExistence type="predicted"/>
<comment type="caution">
    <text evidence="2">The sequence shown here is derived from an EMBL/GenBank/DDBJ whole genome shotgun (WGS) entry which is preliminary data.</text>
</comment>
<dbReference type="InterPro" id="IPR006616">
    <property type="entry name" value="DM9_repeat"/>
</dbReference>
<keyword evidence="3" id="KW-1185">Reference proteome</keyword>
<feature type="chain" id="PRO_5035273242" evidence="1">
    <location>
        <begin position="19"/>
        <end position="341"/>
    </location>
</feature>
<dbReference type="AlphaFoldDB" id="A0A8J6HH10"/>
<protein>
    <submittedName>
        <fullName evidence="2">Uncharacterized protein</fullName>
    </submittedName>
</protein>
<dbReference type="PANTHER" id="PTHR31649">
    <property type="entry name" value="AGAP009604-PA"/>
    <property type="match status" value="1"/>
</dbReference>
<dbReference type="Pfam" id="PF11901">
    <property type="entry name" value="DM9"/>
    <property type="match status" value="1"/>
</dbReference>
<keyword evidence="1" id="KW-0732">Signal</keyword>
<gene>
    <name evidence="2" type="ORF">GEV33_009294</name>
</gene>
<reference evidence="2" key="1">
    <citation type="journal article" date="2020" name="J Insects Food Feed">
        <title>The yellow mealworm (Tenebrio molitor) genome: a resource for the emerging insects as food and feed industry.</title>
        <authorList>
            <person name="Eriksson T."/>
            <person name="Andere A."/>
            <person name="Kelstrup H."/>
            <person name="Emery V."/>
            <person name="Picard C."/>
        </authorList>
    </citation>
    <scope>NUCLEOTIDE SEQUENCE</scope>
    <source>
        <strain evidence="2">Stoneville</strain>
        <tissue evidence="2">Whole head</tissue>
    </source>
</reference>
<feature type="signal peptide" evidence="1">
    <location>
        <begin position="1"/>
        <end position="18"/>
    </location>
</feature>
<dbReference type="PANTHER" id="PTHR31649:SF10">
    <property type="entry name" value="IP19903P-RELATED"/>
    <property type="match status" value="1"/>
</dbReference>
<dbReference type="Proteomes" id="UP000719412">
    <property type="component" value="Unassembled WGS sequence"/>
</dbReference>
<accession>A0A8J6HH10</accession>
<sequence length="341" mass="37342">MAATPLVILISLLPLALADIRFTSGNCSYYWTLYTGTVPEDAVPGGRDSSREVFYVGLVQLKLINEVFAGMIIPSSKSARITSLGITKDVKNDPFTVVNILCSQDVEAFEWVATKSEDLHMLTDHNLVGGGKVLGQDLYIGRVRHDGGIVLGKVFPHGFIYQGLYVPSKGIFSQFMSYKVLAFNCRNKKETSDEGVEEYDLDIRGSNVGTLPPPPPSPVPLQNHSLRSPNPSWGCVVPTPGSPILKIPLSTYLKPNSALHEETLKSYYTSRTRKVQIKLQFLEGCRSGPQLPAYSTTLNSALVHPRPHRSDNRVNPRTKKSALTSSIITAFLGALKLAKSV</sequence>